<dbReference type="InParanoid" id="D7FQC5"/>
<dbReference type="Pfam" id="PF08856">
    <property type="entry name" value="DUF1826"/>
    <property type="match status" value="1"/>
</dbReference>
<sequence>MPLESFENTQFAEHPRSGVAAEGAGAGRLAAGLLCLERQIPDQILRGLEELADNATPFKVEVLRPGSRRGDSDDADNEGDGWLDNLVASIGNSSSSSNAGGRDNAGEEPRSENLARRRIQGEILQDDASPLHPKLPNLQQQLDVKAQAAARWLKADIKRVARIFAREISVLSDEPGETSLLGIATEPLARKDKRTVDVTVKLELLTRGKCPRFHLDKVPIRLICTYVGPSTEWLDVYDKWEMENNKSMPPACNLKISGGREARRARPGDVLIFRGKPQDGLAKGGGSGAFAVAHRSPDTVEGQRRLLLTMDAGELVTTKAPVSLA</sequence>
<evidence type="ECO:0000313" key="2">
    <source>
        <dbReference type="EMBL" id="CBJ48457.1"/>
    </source>
</evidence>
<name>D7FQC5_ECTSI</name>
<feature type="region of interest" description="Disordered" evidence="1">
    <location>
        <begin position="63"/>
        <end position="114"/>
    </location>
</feature>
<evidence type="ECO:0000256" key="1">
    <source>
        <dbReference type="SAM" id="MobiDB-lite"/>
    </source>
</evidence>
<dbReference type="InterPro" id="IPR014955">
    <property type="entry name" value="DUF1826"/>
</dbReference>
<keyword evidence="3" id="KW-1185">Reference proteome</keyword>
<dbReference type="AlphaFoldDB" id="D7FQC5"/>
<dbReference type="EMBL" id="FN648375">
    <property type="protein sequence ID" value="CBJ48457.1"/>
    <property type="molecule type" value="Genomic_DNA"/>
</dbReference>
<feature type="compositionally biased region" description="Basic and acidic residues" evidence="1">
    <location>
        <begin position="104"/>
        <end position="114"/>
    </location>
</feature>
<gene>
    <name evidence="2" type="ORF">Esi_0002_0280</name>
</gene>
<protein>
    <submittedName>
        <fullName evidence="2">Uncharacterized protein</fullName>
    </submittedName>
</protein>
<feature type="compositionally biased region" description="Low complexity" evidence="1">
    <location>
        <begin position="88"/>
        <end position="102"/>
    </location>
</feature>
<dbReference type="EMBL" id="FN649727">
    <property type="protein sequence ID" value="CBJ48457.1"/>
    <property type="molecule type" value="Genomic_DNA"/>
</dbReference>
<evidence type="ECO:0000313" key="3">
    <source>
        <dbReference type="Proteomes" id="UP000002630"/>
    </source>
</evidence>
<organism evidence="2 3">
    <name type="scientific">Ectocarpus siliculosus</name>
    <name type="common">Brown alga</name>
    <name type="synonym">Conferva siliculosa</name>
    <dbReference type="NCBI Taxonomy" id="2880"/>
    <lineage>
        <taxon>Eukaryota</taxon>
        <taxon>Sar</taxon>
        <taxon>Stramenopiles</taxon>
        <taxon>Ochrophyta</taxon>
        <taxon>PX clade</taxon>
        <taxon>Phaeophyceae</taxon>
        <taxon>Ectocarpales</taxon>
        <taxon>Ectocarpaceae</taxon>
        <taxon>Ectocarpus</taxon>
    </lineage>
</organism>
<dbReference type="Proteomes" id="UP000002630">
    <property type="component" value="Linkage Group LG02"/>
</dbReference>
<accession>D7FQC5</accession>
<reference evidence="2 3" key="1">
    <citation type="journal article" date="2010" name="Nature">
        <title>The Ectocarpus genome and the independent evolution of multicellularity in brown algae.</title>
        <authorList>
            <person name="Cock J.M."/>
            <person name="Sterck L."/>
            <person name="Rouze P."/>
            <person name="Scornet D."/>
            <person name="Allen A.E."/>
            <person name="Amoutzias G."/>
            <person name="Anthouard V."/>
            <person name="Artiguenave F."/>
            <person name="Aury J.M."/>
            <person name="Badger J.H."/>
            <person name="Beszteri B."/>
            <person name="Billiau K."/>
            <person name="Bonnet E."/>
            <person name="Bothwell J.H."/>
            <person name="Bowler C."/>
            <person name="Boyen C."/>
            <person name="Brownlee C."/>
            <person name="Carrano C.J."/>
            <person name="Charrier B."/>
            <person name="Cho G.Y."/>
            <person name="Coelho S.M."/>
            <person name="Collen J."/>
            <person name="Corre E."/>
            <person name="Da Silva C."/>
            <person name="Delage L."/>
            <person name="Delaroque N."/>
            <person name="Dittami S.M."/>
            <person name="Doulbeau S."/>
            <person name="Elias M."/>
            <person name="Farnham G."/>
            <person name="Gachon C.M."/>
            <person name="Gschloessl B."/>
            <person name="Heesch S."/>
            <person name="Jabbari K."/>
            <person name="Jubin C."/>
            <person name="Kawai H."/>
            <person name="Kimura K."/>
            <person name="Kloareg B."/>
            <person name="Kupper F.C."/>
            <person name="Lang D."/>
            <person name="Le Bail A."/>
            <person name="Leblanc C."/>
            <person name="Lerouge P."/>
            <person name="Lohr M."/>
            <person name="Lopez P.J."/>
            <person name="Martens C."/>
            <person name="Maumus F."/>
            <person name="Michel G."/>
            <person name="Miranda-Saavedra D."/>
            <person name="Morales J."/>
            <person name="Moreau H."/>
            <person name="Motomura T."/>
            <person name="Nagasato C."/>
            <person name="Napoli C.A."/>
            <person name="Nelson D.R."/>
            <person name="Nyvall-Collen P."/>
            <person name="Peters A.F."/>
            <person name="Pommier C."/>
            <person name="Potin P."/>
            <person name="Poulain J."/>
            <person name="Quesneville H."/>
            <person name="Read B."/>
            <person name="Rensing S.A."/>
            <person name="Ritter A."/>
            <person name="Rousvoal S."/>
            <person name="Samanta M."/>
            <person name="Samson G."/>
            <person name="Schroeder D.C."/>
            <person name="Segurens B."/>
            <person name="Strittmatter M."/>
            <person name="Tonon T."/>
            <person name="Tregear J.W."/>
            <person name="Valentin K."/>
            <person name="von Dassow P."/>
            <person name="Yamagishi T."/>
            <person name="Van de Peer Y."/>
            <person name="Wincker P."/>
        </authorList>
    </citation>
    <scope>NUCLEOTIDE SEQUENCE [LARGE SCALE GENOMIC DNA]</scope>
    <source>
        <strain evidence="3">Ec32 / CCAP1310/4</strain>
    </source>
</reference>
<proteinExistence type="predicted"/>
<dbReference type="OrthoDB" id="48194at2759"/>